<dbReference type="Proteomes" id="UP000001698">
    <property type="component" value="Chromosome"/>
</dbReference>
<dbReference type="EMBL" id="CP001011">
    <property type="protein sequence ID" value="ACB91680.1"/>
    <property type="molecule type" value="Genomic_DNA"/>
</dbReference>
<evidence type="ECO:0000313" key="2">
    <source>
        <dbReference type="Proteomes" id="UP000001698"/>
    </source>
</evidence>
<proteinExistence type="predicted"/>
<protein>
    <submittedName>
        <fullName evidence="1">Uncharacterized protein</fullName>
    </submittedName>
</protein>
<evidence type="ECO:0000313" key="1">
    <source>
        <dbReference type="EMBL" id="ACB91680.1"/>
    </source>
</evidence>
<organism evidence="1 2">
    <name type="scientific">Xylella fastidiosa (strain M23)</name>
    <dbReference type="NCBI Taxonomy" id="405441"/>
    <lineage>
        <taxon>Bacteria</taxon>
        <taxon>Pseudomonadati</taxon>
        <taxon>Pseudomonadota</taxon>
        <taxon>Gammaproteobacteria</taxon>
        <taxon>Lysobacterales</taxon>
        <taxon>Lysobacteraceae</taxon>
        <taxon>Xylella</taxon>
    </lineage>
</organism>
<dbReference type="AlphaFoldDB" id="B2I773"/>
<dbReference type="HOGENOM" id="CLU_2848897_0_0_6"/>
<reference evidence="1 2" key="1">
    <citation type="journal article" date="2010" name="J. Bacteriol.">
        <title>Whole genome sequences of two Xylella fastidiosa strains (M12 and M23) causing almond leaf scorch disease in California.</title>
        <authorList>
            <person name="Chen J."/>
            <person name="Xie G."/>
            <person name="Han S."/>
            <person name="Chertkov O."/>
            <person name="Sims D."/>
            <person name="Civerolo E.L."/>
        </authorList>
    </citation>
    <scope>NUCLEOTIDE SEQUENCE [LARGE SCALE GENOMIC DNA]</scope>
    <source>
        <strain evidence="1 2">M23</strain>
    </source>
</reference>
<gene>
    <name evidence="1" type="ordered locus">XfasM23_0223</name>
</gene>
<name>B2I773_XYLF2</name>
<dbReference type="KEGG" id="xfn:XfasM23_0223"/>
<accession>B2I773</accession>
<sequence length="65" mass="7681">MEYYFQAIVSSRYMVDGDTRVNPLVFEVIPTLLHVIVLTRMQSVFIVLLPLEWLSMRFPVRSCLF</sequence>